<protein>
    <submittedName>
        <fullName evidence="2">PBS lyase HEAT-like repeat</fullName>
    </submittedName>
</protein>
<evidence type="ECO:0000256" key="1">
    <source>
        <dbReference type="SAM" id="MobiDB-lite"/>
    </source>
</evidence>
<dbReference type="OrthoDB" id="7359267at2"/>
<comment type="caution">
    <text evidence="2">The sequence shown here is derived from an EMBL/GenBank/DDBJ whole genome shotgun (WGS) entry which is preliminary data.</text>
</comment>
<dbReference type="SUPFAM" id="SSF48371">
    <property type="entry name" value="ARM repeat"/>
    <property type="match status" value="1"/>
</dbReference>
<organism evidence="2 3">
    <name type="scientific">Magnetospirillum molischianum DSM 120</name>
    <dbReference type="NCBI Taxonomy" id="1150626"/>
    <lineage>
        <taxon>Bacteria</taxon>
        <taxon>Pseudomonadati</taxon>
        <taxon>Pseudomonadota</taxon>
        <taxon>Alphaproteobacteria</taxon>
        <taxon>Rhodospirillales</taxon>
        <taxon>Rhodospirillaceae</taxon>
        <taxon>Magnetospirillum</taxon>
    </lineage>
</organism>
<dbReference type="RefSeq" id="WP_002730026.1">
    <property type="nucleotide sequence ID" value="NZ_CAHP01000032.1"/>
</dbReference>
<dbReference type="AlphaFoldDB" id="H8FVF8"/>
<dbReference type="Pfam" id="PF13646">
    <property type="entry name" value="HEAT_2"/>
    <property type="match status" value="2"/>
</dbReference>
<evidence type="ECO:0000313" key="3">
    <source>
        <dbReference type="Proteomes" id="UP000004169"/>
    </source>
</evidence>
<proteinExistence type="predicted"/>
<evidence type="ECO:0000313" key="2">
    <source>
        <dbReference type="EMBL" id="CCG42346.1"/>
    </source>
</evidence>
<dbReference type="Gene3D" id="1.25.10.10">
    <property type="entry name" value="Leucine-rich Repeat Variant"/>
    <property type="match status" value="1"/>
</dbReference>
<gene>
    <name evidence="2" type="ORF">PHAMO_380014</name>
</gene>
<dbReference type="STRING" id="1150626.PHAMO_380014"/>
<feature type="region of interest" description="Disordered" evidence="1">
    <location>
        <begin position="1"/>
        <end position="24"/>
    </location>
</feature>
<dbReference type="InterPro" id="IPR016024">
    <property type="entry name" value="ARM-type_fold"/>
</dbReference>
<reference evidence="2 3" key="1">
    <citation type="journal article" date="2012" name="J. Bacteriol.">
        <title>Draft Genome Sequence of the Purple Photosynthetic Bacterium Phaeospirillum molischianum DSM120, a Particularly Versatile Bacterium.</title>
        <authorList>
            <person name="Duquesne K."/>
            <person name="Prima V."/>
            <person name="Ji B."/>
            <person name="Rouy Z."/>
            <person name="Medigue C."/>
            <person name="Talla E."/>
            <person name="Sturgis J.N."/>
        </authorList>
    </citation>
    <scope>NUCLEOTIDE SEQUENCE [LARGE SCALE GENOMIC DNA]</scope>
    <source>
        <strain evidence="3">DSM120</strain>
    </source>
</reference>
<dbReference type="Proteomes" id="UP000004169">
    <property type="component" value="Unassembled WGS sequence"/>
</dbReference>
<keyword evidence="2" id="KW-0456">Lyase</keyword>
<keyword evidence="3" id="KW-1185">Reference proteome</keyword>
<name>H8FVF8_MAGML</name>
<sequence length="211" mass="22963">MALINAGNRSKTRKTDTTPSPQPTKTLETLLEELDSDDVGLRRRAARDLADFPEAVPALCLRVATETALSVRTVLFTALIRMRSPSVVAGLVPYLRSEDAGLRNAVIEALQDMPEEVAPVMDELLADPDNDARIFAVNILSALPHANAPHWLVQVIDTDPHVNVCAAAVDCLAEVGDIAAVPHLENLSRRFADHPFMQFAVTTAIRRINGE</sequence>
<dbReference type="GO" id="GO:0016829">
    <property type="term" value="F:lyase activity"/>
    <property type="evidence" value="ECO:0007669"/>
    <property type="project" value="UniProtKB-KW"/>
</dbReference>
<dbReference type="eggNOG" id="COG1413">
    <property type="taxonomic scope" value="Bacteria"/>
</dbReference>
<accession>H8FVF8</accession>
<dbReference type="EMBL" id="CAHP01000032">
    <property type="protein sequence ID" value="CCG42346.1"/>
    <property type="molecule type" value="Genomic_DNA"/>
</dbReference>
<dbReference type="InterPro" id="IPR011989">
    <property type="entry name" value="ARM-like"/>
</dbReference>